<proteinExistence type="predicted"/>
<name>A0A4Y9ZYD2_9AGAM</name>
<accession>A0A4Y9ZYD2</accession>
<dbReference type="PANTHER" id="PTHR42057:SF2">
    <property type="entry name" value="F-BOX DOMAIN PROTEIN (AFU_ORTHOLOGUE AFUA_4G00200)-RELATED"/>
    <property type="match status" value="1"/>
</dbReference>
<organism evidence="1 2">
    <name type="scientific">Hericium alpestre</name>
    <dbReference type="NCBI Taxonomy" id="135208"/>
    <lineage>
        <taxon>Eukaryota</taxon>
        <taxon>Fungi</taxon>
        <taxon>Dikarya</taxon>
        <taxon>Basidiomycota</taxon>
        <taxon>Agaricomycotina</taxon>
        <taxon>Agaricomycetes</taxon>
        <taxon>Russulales</taxon>
        <taxon>Hericiaceae</taxon>
        <taxon>Hericium</taxon>
    </lineage>
</organism>
<dbReference type="PANTHER" id="PTHR42057">
    <property type="entry name" value="F-BOX DOMAIN PROTEIN (AFU_ORTHOLOGUE AFUA_4G00200)"/>
    <property type="match status" value="1"/>
</dbReference>
<protein>
    <submittedName>
        <fullName evidence="1">Uncharacterized protein</fullName>
    </submittedName>
</protein>
<evidence type="ECO:0000313" key="1">
    <source>
        <dbReference type="EMBL" id="TFY79906.1"/>
    </source>
</evidence>
<gene>
    <name evidence="1" type="ORF">EWM64_g4098</name>
</gene>
<dbReference type="Proteomes" id="UP000298061">
    <property type="component" value="Unassembled WGS sequence"/>
</dbReference>
<dbReference type="OrthoDB" id="2858653at2759"/>
<reference evidence="1 2" key="1">
    <citation type="submission" date="2019-02" db="EMBL/GenBank/DDBJ databases">
        <title>Genome sequencing of the rare red list fungi Hericium alpestre (H. flagellum).</title>
        <authorList>
            <person name="Buettner E."/>
            <person name="Kellner H."/>
        </authorList>
    </citation>
    <scope>NUCLEOTIDE SEQUENCE [LARGE SCALE GENOMIC DNA]</scope>
    <source>
        <strain evidence="1 2">DSM 108284</strain>
    </source>
</reference>
<sequence>EFCSSFEILEAVVGVSKAISLRSLTLVNIAVADESVYERPEFMALLRGLSQLQITVVSNEKLDPKINRDYPDDPWSIFWEDIMFQRILPSLNGSSALTHLVLHSGEHIGIKPTFSFKALRFPCLSSLSLMRITFDEKIGTEDFIIRHKATLSRLELCRCLLLVHFDEDKPARLWSQIWDRFAKELTGLKEFMLSTEWDQNARRDKYGDYPAFTYAGLLKGWKITPYAGPSDAEEQDTSAFTGFEGAIDKRFPVDDFEYFERMEHGFLEI</sequence>
<dbReference type="AlphaFoldDB" id="A0A4Y9ZYD2"/>
<comment type="caution">
    <text evidence="1">The sequence shown here is derived from an EMBL/GenBank/DDBJ whole genome shotgun (WGS) entry which is preliminary data.</text>
</comment>
<evidence type="ECO:0000313" key="2">
    <source>
        <dbReference type="Proteomes" id="UP000298061"/>
    </source>
</evidence>
<feature type="non-terminal residue" evidence="1">
    <location>
        <position position="1"/>
    </location>
</feature>
<dbReference type="EMBL" id="SFCI01000420">
    <property type="protein sequence ID" value="TFY79906.1"/>
    <property type="molecule type" value="Genomic_DNA"/>
</dbReference>
<keyword evidence="2" id="KW-1185">Reference proteome</keyword>